<comment type="similarity">
    <text evidence="1">Belongs to the peptidase M43B family.</text>
</comment>
<dbReference type="Gene3D" id="2.60.120.200">
    <property type="match status" value="1"/>
</dbReference>
<dbReference type="GO" id="GO:0006508">
    <property type="term" value="P:proteolysis"/>
    <property type="evidence" value="ECO:0007669"/>
    <property type="project" value="UniProtKB-KW"/>
</dbReference>
<dbReference type="GO" id="GO:0004553">
    <property type="term" value="F:hydrolase activity, hydrolyzing O-glycosyl compounds"/>
    <property type="evidence" value="ECO:0007669"/>
    <property type="project" value="UniProtKB-ARBA"/>
</dbReference>
<dbReference type="PANTHER" id="PTHR47466">
    <property type="match status" value="1"/>
</dbReference>
<dbReference type="PANTHER" id="PTHR47466:SF1">
    <property type="entry name" value="METALLOPROTEASE MEP1 (AFU_ORTHOLOGUE AFUA_1G07730)-RELATED"/>
    <property type="match status" value="1"/>
</dbReference>
<dbReference type="GO" id="GO:0005975">
    <property type="term" value="P:carbohydrate metabolic process"/>
    <property type="evidence" value="ECO:0007669"/>
    <property type="project" value="UniProtKB-ARBA"/>
</dbReference>
<dbReference type="Proteomes" id="UP000680038">
    <property type="component" value="Unassembled WGS sequence"/>
</dbReference>
<dbReference type="NCBIfam" id="NF038128">
    <property type="entry name" value="choice_anch_J"/>
    <property type="match status" value="1"/>
</dbReference>
<dbReference type="InterPro" id="IPR024079">
    <property type="entry name" value="MetalloPept_cat_dom_sf"/>
</dbReference>
<feature type="domain" description="Secretion system C-terminal sorting" evidence="10">
    <location>
        <begin position="639"/>
        <end position="712"/>
    </location>
</feature>
<evidence type="ECO:0008006" key="13">
    <source>
        <dbReference type="Google" id="ProtNLM"/>
    </source>
</evidence>
<gene>
    <name evidence="11" type="ORF">DYBT9275_05622</name>
</gene>
<dbReference type="RefSeq" id="WP_229253008.1">
    <property type="nucleotide sequence ID" value="NZ_CAJRAF010000004.1"/>
</dbReference>
<evidence type="ECO:0000256" key="5">
    <source>
        <dbReference type="ARBA" id="ARBA00022801"/>
    </source>
</evidence>
<evidence type="ECO:0000256" key="7">
    <source>
        <dbReference type="ARBA" id="ARBA00023049"/>
    </source>
</evidence>
<proteinExistence type="inferred from homology"/>
<evidence type="ECO:0000313" key="12">
    <source>
        <dbReference type="Proteomes" id="UP000680038"/>
    </source>
</evidence>
<dbReference type="EMBL" id="CAJRAF010000004">
    <property type="protein sequence ID" value="CAG5016731.1"/>
    <property type="molecule type" value="Genomic_DNA"/>
</dbReference>
<evidence type="ECO:0000256" key="2">
    <source>
        <dbReference type="ARBA" id="ARBA00022670"/>
    </source>
</evidence>
<comment type="caution">
    <text evidence="11">The sequence shown here is derived from an EMBL/GenBank/DDBJ whole genome shotgun (WGS) entry which is preliminary data.</text>
</comment>
<keyword evidence="3" id="KW-0479">Metal-binding</keyword>
<dbReference type="SUPFAM" id="SSF49899">
    <property type="entry name" value="Concanavalin A-like lectins/glucanases"/>
    <property type="match status" value="1"/>
</dbReference>
<evidence type="ECO:0000256" key="8">
    <source>
        <dbReference type="ARBA" id="ARBA00023157"/>
    </source>
</evidence>
<evidence type="ECO:0000256" key="1">
    <source>
        <dbReference type="ARBA" id="ARBA00008721"/>
    </source>
</evidence>
<evidence type="ECO:0000259" key="10">
    <source>
        <dbReference type="Pfam" id="PF18962"/>
    </source>
</evidence>
<dbReference type="SUPFAM" id="SSF55486">
    <property type="entry name" value="Metalloproteases ('zincins'), catalytic domain"/>
    <property type="match status" value="1"/>
</dbReference>
<feature type="domain" description="Peptidase M43 pregnancy-associated plasma-A" evidence="9">
    <location>
        <begin position="176"/>
        <end position="318"/>
    </location>
</feature>
<dbReference type="GO" id="GO:0046872">
    <property type="term" value="F:metal ion binding"/>
    <property type="evidence" value="ECO:0007669"/>
    <property type="project" value="UniProtKB-KW"/>
</dbReference>
<reference evidence="11" key="1">
    <citation type="submission" date="2021-04" db="EMBL/GenBank/DDBJ databases">
        <authorList>
            <person name="Rodrigo-Torres L."/>
            <person name="Arahal R. D."/>
            <person name="Lucena T."/>
        </authorList>
    </citation>
    <scope>NUCLEOTIDE SEQUENCE</scope>
    <source>
        <strain evidence="11">CECT 9275</strain>
    </source>
</reference>
<dbReference type="Pfam" id="PF18962">
    <property type="entry name" value="Por_Secre_tail"/>
    <property type="match status" value="1"/>
</dbReference>
<name>A0A916JI72_9BACT</name>
<evidence type="ECO:0000256" key="3">
    <source>
        <dbReference type="ARBA" id="ARBA00022723"/>
    </source>
</evidence>
<protein>
    <recommendedName>
        <fullName evidence="13">T9SS type A sorting domain-containing protein</fullName>
    </recommendedName>
</protein>
<organism evidence="11 12">
    <name type="scientific">Dyadobacter helix</name>
    <dbReference type="NCBI Taxonomy" id="2822344"/>
    <lineage>
        <taxon>Bacteria</taxon>
        <taxon>Pseudomonadati</taxon>
        <taxon>Bacteroidota</taxon>
        <taxon>Cytophagia</taxon>
        <taxon>Cytophagales</taxon>
        <taxon>Spirosomataceae</taxon>
        <taxon>Dyadobacter</taxon>
    </lineage>
</organism>
<evidence type="ECO:0000256" key="4">
    <source>
        <dbReference type="ARBA" id="ARBA00022729"/>
    </source>
</evidence>
<keyword evidence="8" id="KW-1015">Disulfide bond</keyword>
<sequence length="715" mass="79048">MKRYTHVKLIRKLLPVFFLLIWSNVLKAQEKCGSMLLLENRFKTQPSLKILYDQEEFRFQQQVSQRIKSGASFRTTSLVTIPVVFHIVVSRQSNVTDAQVMAQLDTINKDYAGINGGASRIPSYFKDLFGQSGIQFCLAQRTPDNQPSTGIVRYTTSSGSFNYLTENVKHAATGGADAWDTSKYLNIWICSLSGGILGYSSFPGQGADNEKGVVVDYNSLPGANNQVYNQGKTLTHEIGHFFSLRHIWGDDEGACTGSDNIDDTPNQSNSTATCATGVVTDRCTPASPGIMYQNFMDYSPDNCLLMFTKMQVARMEAAYNSYYSLMASSNGCLPVDLKNNDSNLKSVTSPEQRLCQDTFVPTLILRNNGLQALRSVNIYAKMDNGTTLSYSWTGNLATFAETTVNLSQFEVGEGDHILTVYTASPNGVQDEDTSNDEKSVSFIYYAPFPPPVVESFENTFPPAGWDIVNPDGLTSWEKTTVAAKTGSASARIHNYEYSSIGQKDYLRSPNVNIAGVDSAFVSFQLAAATYTSTNSQSTQWDTLQVLISTDCGKTYTSIYKKWGANLITRSAATRIAFTPAQNEWRKEEINIGSYINSGNILIAFMNTTANENDIYLDDINIRTVTVNPNLKEAGFLVTPNPTEGDVSVQFYPHPEDLQAIYIYNVSGQKVAERVISGAVSTNIYDFDMRYASAGLYIVKAVFAEKVLTKKFVKTR</sequence>
<keyword evidence="5" id="KW-0378">Hydrolase</keyword>
<keyword evidence="6" id="KW-0862">Zinc</keyword>
<evidence type="ECO:0000259" key="9">
    <source>
        <dbReference type="Pfam" id="PF05572"/>
    </source>
</evidence>
<dbReference type="InterPro" id="IPR026444">
    <property type="entry name" value="Secre_tail"/>
</dbReference>
<dbReference type="Pfam" id="PF05572">
    <property type="entry name" value="Peptidase_M43"/>
    <property type="match status" value="1"/>
</dbReference>
<keyword evidence="4" id="KW-0732">Signal</keyword>
<dbReference type="InterPro" id="IPR008754">
    <property type="entry name" value="Peptidase_M43"/>
</dbReference>
<dbReference type="NCBIfam" id="TIGR04183">
    <property type="entry name" value="Por_Secre_tail"/>
    <property type="match status" value="1"/>
</dbReference>
<keyword evidence="2" id="KW-0645">Protease</keyword>
<keyword evidence="7" id="KW-0482">Metalloprotease</keyword>
<accession>A0A916JI72</accession>
<evidence type="ECO:0000256" key="6">
    <source>
        <dbReference type="ARBA" id="ARBA00022833"/>
    </source>
</evidence>
<dbReference type="CDD" id="cd04275">
    <property type="entry name" value="ZnMc_pappalysin_like"/>
    <property type="match status" value="1"/>
</dbReference>
<keyword evidence="12" id="KW-1185">Reference proteome</keyword>
<evidence type="ECO:0000313" key="11">
    <source>
        <dbReference type="EMBL" id="CAG5016731.1"/>
    </source>
</evidence>
<dbReference type="GO" id="GO:0008237">
    <property type="term" value="F:metallopeptidase activity"/>
    <property type="evidence" value="ECO:0007669"/>
    <property type="project" value="UniProtKB-KW"/>
</dbReference>
<dbReference type="Gene3D" id="3.40.390.10">
    <property type="entry name" value="Collagenase (Catalytic Domain)"/>
    <property type="match status" value="1"/>
</dbReference>
<dbReference type="InterPro" id="IPR013320">
    <property type="entry name" value="ConA-like_dom_sf"/>
</dbReference>
<dbReference type="AlphaFoldDB" id="A0A916JI72"/>